<feature type="region of interest" description="Disordered" evidence="1">
    <location>
        <begin position="43"/>
        <end position="66"/>
    </location>
</feature>
<evidence type="ECO:0000313" key="3">
    <source>
        <dbReference type="Proteomes" id="UP000032141"/>
    </source>
</evidence>
<reference evidence="2 3" key="1">
    <citation type="journal article" date="2014" name="Genome Biol.">
        <title>Transcriptome and methylome profiling reveals relics of genome dominance in the mesopolyploid Brassica oleracea.</title>
        <authorList>
            <person name="Parkin I.A."/>
            <person name="Koh C."/>
            <person name="Tang H."/>
            <person name="Robinson S.J."/>
            <person name="Kagale S."/>
            <person name="Clarke W.E."/>
            <person name="Town C.D."/>
            <person name="Nixon J."/>
            <person name="Krishnakumar V."/>
            <person name="Bidwell S.L."/>
            <person name="Denoeud F."/>
            <person name="Belcram H."/>
            <person name="Links M.G."/>
            <person name="Just J."/>
            <person name="Clarke C."/>
            <person name="Bender T."/>
            <person name="Huebert T."/>
            <person name="Mason A.S."/>
            <person name="Pires J.C."/>
            <person name="Barker G."/>
            <person name="Moore J."/>
            <person name="Walley P.G."/>
            <person name="Manoli S."/>
            <person name="Batley J."/>
            <person name="Edwards D."/>
            <person name="Nelson M.N."/>
            <person name="Wang X."/>
            <person name="Paterson A.H."/>
            <person name="King G."/>
            <person name="Bancroft I."/>
            <person name="Chalhoub B."/>
            <person name="Sharpe A.G."/>
        </authorList>
    </citation>
    <scope>NUCLEOTIDE SEQUENCE</scope>
    <source>
        <strain evidence="2 3">cv. TO1000</strain>
    </source>
</reference>
<dbReference type="AlphaFoldDB" id="A0A0D3DME6"/>
<accession>A0A0D3DME6</accession>
<evidence type="ECO:0000313" key="2">
    <source>
        <dbReference type="EnsemblPlants" id="Bo8g047210.1"/>
    </source>
</evidence>
<evidence type="ECO:0000256" key="1">
    <source>
        <dbReference type="SAM" id="MobiDB-lite"/>
    </source>
</evidence>
<name>A0A0D3DME6_BRAOL</name>
<keyword evidence="3" id="KW-1185">Reference proteome</keyword>
<feature type="compositionally biased region" description="Basic and acidic residues" evidence="1">
    <location>
        <begin position="56"/>
        <end position="66"/>
    </location>
</feature>
<protein>
    <submittedName>
        <fullName evidence="2">Uncharacterized protein</fullName>
    </submittedName>
</protein>
<sequence length="66" mass="7412">MTLYTVLRQEIGLKSVVNEALVFFGIRTRFAEFHCFKSFPDVKNSKTASVTSGPTTDHEAMKNSVE</sequence>
<organism evidence="2 3">
    <name type="scientific">Brassica oleracea var. oleracea</name>
    <dbReference type="NCBI Taxonomy" id="109376"/>
    <lineage>
        <taxon>Eukaryota</taxon>
        <taxon>Viridiplantae</taxon>
        <taxon>Streptophyta</taxon>
        <taxon>Embryophyta</taxon>
        <taxon>Tracheophyta</taxon>
        <taxon>Spermatophyta</taxon>
        <taxon>Magnoliopsida</taxon>
        <taxon>eudicotyledons</taxon>
        <taxon>Gunneridae</taxon>
        <taxon>Pentapetalae</taxon>
        <taxon>rosids</taxon>
        <taxon>malvids</taxon>
        <taxon>Brassicales</taxon>
        <taxon>Brassicaceae</taxon>
        <taxon>Brassiceae</taxon>
        <taxon>Brassica</taxon>
    </lineage>
</organism>
<dbReference type="EnsemblPlants" id="Bo8g047210.1">
    <property type="protein sequence ID" value="Bo8g047210.1"/>
    <property type="gene ID" value="Bo8g047210"/>
</dbReference>
<dbReference type="Gramene" id="Bo8g047210.1">
    <property type="protein sequence ID" value="Bo8g047210.1"/>
    <property type="gene ID" value="Bo8g047210"/>
</dbReference>
<proteinExistence type="predicted"/>
<feature type="compositionally biased region" description="Polar residues" evidence="1">
    <location>
        <begin position="45"/>
        <end position="55"/>
    </location>
</feature>
<dbReference type="HOGENOM" id="CLU_2834698_0_0_1"/>
<reference evidence="2" key="2">
    <citation type="submission" date="2015-03" db="UniProtKB">
        <authorList>
            <consortium name="EnsemblPlants"/>
        </authorList>
    </citation>
    <scope>IDENTIFICATION</scope>
</reference>
<dbReference type="Proteomes" id="UP000032141">
    <property type="component" value="Chromosome C8"/>
</dbReference>